<name>A0A7W7Z001_9BRAD</name>
<reference evidence="1 2" key="1">
    <citation type="submission" date="2020-08" db="EMBL/GenBank/DDBJ databases">
        <title>Genomic Encyclopedia of Type Strains, Phase IV (KMG-IV): sequencing the most valuable type-strain genomes for metagenomic binning, comparative biology and taxonomic classification.</title>
        <authorList>
            <person name="Goeker M."/>
        </authorList>
    </citation>
    <scope>NUCLEOTIDE SEQUENCE [LARGE SCALE GENOMIC DNA]</scope>
    <source>
        <strain evidence="1 2">DSM 12706</strain>
    </source>
</reference>
<accession>A0A7W7Z001</accession>
<comment type="caution">
    <text evidence="1">The sequence shown here is derived from an EMBL/GenBank/DDBJ whole genome shotgun (WGS) entry which is preliminary data.</text>
</comment>
<protein>
    <submittedName>
        <fullName evidence="1">Uncharacterized protein</fullName>
    </submittedName>
</protein>
<dbReference type="EMBL" id="JACHIH010000001">
    <property type="protein sequence ID" value="MBB5045406.1"/>
    <property type="molecule type" value="Genomic_DNA"/>
</dbReference>
<dbReference type="Proteomes" id="UP000542353">
    <property type="component" value="Unassembled WGS sequence"/>
</dbReference>
<dbReference type="AlphaFoldDB" id="A0A7W7Z001"/>
<keyword evidence="2" id="KW-1185">Reference proteome</keyword>
<organism evidence="1 2">
    <name type="scientific">Rhodopseudomonas rhenobacensis</name>
    <dbReference type="NCBI Taxonomy" id="87461"/>
    <lineage>
        <taxon>Bacteria</taxon>
        <taxon>Pseudomonadati</taxon>
        <taxon>Pseudomonadota</taxon>
        <taxon>Alphaproteobacteria</taxon>
        <taxon>Hyphomicrobiales</taxon>
        <taxon>Nitrobacteraceae</taxon>
        <taxon>Rhodopseudomonas</taxon>
    </lineage>
</organism>
<proteinExistence type="predicted"/>
<evidence type="ECO:0000313" key="1">
    <source>
        <dbReference type="EMBL" id="MBB5045406.1"/>
    </source>
</evidence>
<sequence>MLALASGRASSAPLIDAARNGQHDQPAQLGSGGKKRTAVRWQVILVTSWLQVILVKWERPFRSLPFGSRWLKLTVCQALDLVFEMELLPLELHDLQIVERLMFQCLFELLFEGMMSSIQFRKAGLCRHLGFSRFLVSAFDALLRIYLSRVFRALFDLGHMPGTSPGTTTGEPRPAPPPGVVTAGVRVPLRADRRSRRCGPNRAAVQGPELHGSVRVVGPYRFLWVV</sequence>
<evidence type="ECO:0000313" key="2">
    <source>
        <dbReference type="Proteomes" id="UP000542353"/>
    </source>
</evidence>
<dbReference type="RefSeq" id="WP_430694848.1">
    <property type="nucleotide sequence ID" value="NZ_JACHIH010000001.1"/>
</dbReference>
<gene>
    <name evidence="1" type="ORF">HNR60_000135</name>
</gene>